<dbReference type="AlphaFoldDB" id="A0A2N9GUF0"/>
<evidence type="ECO:0000313" key="1">
    <source>
        <dbReference type="EMBL" id="SPD03225.1"/>
    </source>
</evidence>
<proteinExistence type="predicted"/>
<organism evidence="1">
    <name type="scientific">Fagus sylvatica</name>
    <name type="common">Beechnut</name>
    <dbReference type="NCBI Taxonomy" id="28930"/>
    <lineage>
        <taxon>Eukaryota</taxon>
        <taxon>Viridiplantae</taxon>
        <taxon>Streptophyta</taxon>
        <taxon>Embryophyta</taxon>
        <taxon>Tracheophyta</taxon>
        <taxon>Spermatophyta</taxon>
        <taxon>Magnoliopsida</taxon>
        <taxon>eudicotyledons</taxon>
        <taxon>Gunneridae</taxon>
        <taxon>Pentapetalae</taxon>
        <taxon>rosids</taxon>
        <taxon>fabids</taxon>
        <taxon>Fagales</taxon>
        <taxon>Fagaceae</taxon>
        <taxon>Fagus</taxon>
    </lineage>
</organism>
<gene>
    <name evidence="1" type="ORF">FSB_LOCUS31107</name>
</gene>
<dbReference type="EMBL" id="OIVN01002391">
    <property type="protein sequence ID" value="SPD03225.1"/>
    <property type="molecule type" value="Genomic_DNA"/>
</dbReference>
<sequence length="229" mass="25625">MPGFPSTASWTWKSFMSCRNSVFTEARWQVVSGQDIALHSKWPQFKMNFQRKPSECIVVARDLMDAETCLWNPVLVKRLCPTCNAVDILNQLIFFSGDSDRLIRQFSHSGNYATFKAKKLRKNTGSLARRAHLLIKKSRRKHLSSQSSRSSAVKRSKVLSGWRKCLSGHSSKLAAVDQGKEIIDLEESTGPEDIIDLGESNKADSLPLQAELEVEQVANIESSDPVSAN</sequence>
<name>A0A2N9GUF0_FAGSY</name>
<reference evidence="1" key="1">
    <citation type="submission" date="2018-02" db="EMBL/GenBank/DDBJ databases">
        <authorList>
            <person name="Cohen D.B."/>
            <person name="Kent A.D."/>
        </authorList>
    </citation>
    <scope>NUCLEOTIDE SEQUENCE</scope>
</reference>
<protein>
    <submittedName>
        <fullName evidence="1">Uncharacterized protein</fullName>
    </submittedName>
</protein>
<accession>A0A2N9GUF0</accession>